<dbReference type="InterPro" id="IPR002867">
    <property type="entry name" value="IBR_dom"/>
</dbReference>
<evidence type="ECO:0000256" key="7">
    <source>
        <dbReference type="ARBA" id="ARBA00022786"/>
    </source>
</evidence>
<dbReference type="InterPro" id="IPR044066">
    <property type="entry name" value="TRIAD_supradom"/>
</dbReference>
<feature type="domain" description="RING-type" evidence="11">
    <location>
        <begin position="133"/>
        <end position="352"/>
    </location>
</feature>
<feature type="domain" description="RING-type" evidence="10">
    <location>
        <begin position="137"/>
        <end position="177"/>
    </location>
</feature>
<dbReference type="OMA" id="PYAYYMD"/>
<keyword evidence="8" id="KW-0862">Zinc</keyword>
<evidence type="ECO:0000313" key="12">
    <source>
        <dbReference type="EMBL" id="EPQ58678.1"/>
    </source>
</evidence>
<dbReference type="GO" id="GO:0016567">
    <property type="term" value="P:protein ubiquitination"/>
    <property type="evidence" value="ECO:0007669"/>
    <property type="project" value="InterPro"/>
</dbReference>
<evidence type="ECO:0000256" key="1">
    <source>
        <dbReference type="ARBA" id="ARBA00001798"/>
    </source>
</evidence>
<dbReference type="RefSeq" id="XP_007863793.1">
    <property type="nucleotide sequence ID" value="XM_007865602.1"/>
</dbReference>
<evidence type="ECO:0000256" key="6">
    <source>
        <dbReference type="ARBA" id="ARBA00022771"/>
    </source>
</evidence>
<sequence>MSDSDYAAADDSDVEYPFLDDDGGDHVCNVDYASKGKEKEHTTRISFRSLSPDELQNMIDDDIRELAAIIPCQQPVISILLRHFHWNRERLLEKYVEDAVQMFKTVAEPYDPPASPTLRPNKRARLEAPADDPKYSCGICFDEYDSHDTFETRCGHRFCNTCWNMYLESKIKEEGQCSIKCMGDSCKTVVDEPSIAQLVDASCYQRYRKLLQESYVAANPALRFCPHPSCTQTVYCQGVTQSILASVVPTVSCGAEHLFCFGCGLDSDHKPLICKLVKIWLKNSREDAGTAQWIKANTRTCPKCQQSIEKAGGCNTWKEPEPDENMTDAKKSLEKWLFYFDRFNNHEVSANLDQELVERTKEKVVKVQEASNLSWIEAKFMEDAVDELTKCRRTLKWTYAMAHFLAPGNKKQMFEDLQANLEKGVEDLSQLLEEPIDPESIQSLRQRMIDKTVYVQKRHEILREDTASRLSEGNWEWTVQVE</sequence>
<dbReference type="SUPFAM" id="SSF57850">
    <property type="entry name" value="RING/U-box"/>
    <property type="match status" value="2"/>
</dbReference>
<evidence type="ECO:0000313" key="13">
    <source>
        <dbReference type="Proteomes" id="UP000030669"/>
    </source>
</evidence>
<dbReference type="InterPro" id="IPR013083">
    <property type="entry name" value="Znf_RING/FYVE/PHD"/>
</dbReference>
<dbReference type="HOGENOM" id="CLU_009823_4_1_1"/>
<protein>
    <recommendedName>
        <fullName evidence="2">RBR-type E3 ubiquitin transferase</fullName>
        <ecNumber evidence="2">2.3.2.31</ecNumber>
    </recommendedName>
</protein>
<dbReference type="OrthoDB" id="10009520at2759"/>
<dbReference type="CDD" id="cd16773">
    <property type="entry name" value="RING-HC_RBR_TRIAD1"/>
    <property type="match status" value="1"/>
</dbReference>
<gene>
    <name evidence="12" type="ORF">GLOTRDRAFT_115002</name>
</gene>
<dbReference type="SMART" id="SM00647">
    <property type="entry name" value="IBR"/>
    <property type="match status" value="1"/>
</dbReference>
<dbReference type="Gene3D" id="3.30.40.10">
    <property type="entry name" value="Zinc/RING finger domain, C3HC4 (zinc finger)"/>
    <property type="match status" value="1"/>
</dbReference>
<keyword evidence="5" id="KW-0677">Repeat</keyword>
<organism evidence="12 13">
    <name type="scientific">Gloeophyllum trabeum (strain ATCC 11539 / FP-39264 / Madison 617)</name>
    <name type="common">Brown rot fungus</name>
    <dbReference type="NCBI Taxonomy" id="670483"/>
    <lineage>
        <taxon>Eukaryota</taxon>
        <taxon>Fungi</taxon>
        <taxon>Dikarya</taxon>
        <taxon>Basidiomycota</taxon>
        <taxon>Agaricomycotina</taxon>
        <taxon>Agaricomycetes</taxon>
        <taxon>Gloeophyllales</taxon>
        <taxon>Gloeophyllaceae</taxon>
        <taxon>Gloeophyllum</taxon>
    </lineage>
</organism>
<dbReference type="GeneID" id="19299970"/>
<keyword evidence="6 9" id="KW-0863">Zinc-finger</keyword>
<dbReference type="PROSITE" id="PS50089">
    <property type="entry name" value="ZF_RING_2"/>
    <property type="match status" value="1"/>
</dbReference>
<dbReference type="EC" id="2.3.2.31" evidence="2"/>
<keyword evidence="7" id="KW-0833">Ubl conjugation pathway</keyword>
<dbReference type="GO" id="GO:0061630">
    <property type="term" value="F:ubiquitin protein ligase activity"/>
    <property type="evidence" value="ECO:0007669"/>
    <property type="project" value="UniProtKB-EC"/>
</dbReference>
<evidence type="ECO:0000256" key="5">
    <source>
        <dbReference type="ARBA" id="ARBA00022737"/>
    </source>
</evidence>
<dbReference type="InterPro" id="IPR001841">
    <property type="entry name" value="Znf_RING"/>
</dbReference>
<dbReference type="STRING" id="670483.S7QHE9"/>
<name>S7QHE9_GLOTA</name>
<dbReference type="Pfam" id="PF13923">
    <property type="entry name" value="zf-C3HC4_2"/>
    <property type="match status" value="1"/>
</dbReference>
<evidence type="ECO:0000256" key="9">
    <source>
        <dbReference type="PROSITE-ProRule" id="PRU00175"/>
    </source>
</evidence>
<evidence type="ECO:0000259" key="11">
    <source>
        <dbReference type="PROSITE" id="PS51873"/>
    </source>
</evidence>
<dbReference type="eggNOG" id="KOG1815">
    <property type="taxonomic scope" value="Eukaryota"/>
</dbReference>
<evidence type="ECO:0000256" key="8">
    <source>
        <dbReference type="ARBA" id="ARBA00022833"/>
    </source>
</evidence>
<evidence type="ECO:0000256" key="4">
    <source>
        <dbReference type="ARBA" id="ARBA00022723"/>
    </source>
</evidence>
<dbReference type="InterPro" id="IPR048962">
    <property type="entry name" value="ARIH1-like_UBL"/>
</dbReference>
<dbReference type="Pfam" id="PF19422">
    <property type="entry name" value="Ariadne"/>
    <property type="match status" value="1"/>
</dbReference>
<reference evidence="12 13" key="1">
    <citation type="journal article" date="2012" name="Science">
        <title>The Paleozoic origin of enzymatic lignin decomposition reconstructed from 31 fungal genomes.</title>
        <authorList>
            <person name="Floudas D."/>
            <person name="Binder M."/>
            <person name="Riley R."/>
            <person name="Barry K."/>
            <person name="Blanchette R.A."/>
            <person name="Henrissat B."/>
            <person name="Martinez A.T."/>
            <person name="Otillar R."/>
            <person name="Spatafora J.W."/>
            <person name="Yadav J.S."/>
            <person name="Aerts A."/>
            <person name="Benoit I."/>
            <person name="Boyd A."/>
            <person name="Carlson A."/>
            <person name="Copeland A."/>
            <person name="Coutinho P.M."/>
            <person name="de Vries R.P."/>
            <person name="Ferreira P."/>
            <person name="Findley K."/>
            <person name="Foster B."/>
            <person name="Gaskell J."/>
            <person name="Glotzer D."/>
            <person name="Gorecki P."/>
            <person name="Heitman J."/>
            <person name="Hesse C."/>
            <person name="Hori C."/>
            <person name="Igarashi K."/>
            <person name="Jurgens J.A."/>
            <person name="Kallen N."/>
            <person name="Kersten P."/>
            <person name="Kohler A."/>
            <person name="Kuees U."/>
            <person name="Kumar T.K.A."/>
            <person name="Kuo A."/>
            <person name="LaButti K."/>
            <person name="Larrondo L.F."/>
            <person name="Lindquist E."/>
            <person name="Ling A."/>
            <person name="Lombard V."/>
            <person name="Lucas S."/>
            <person name="Lundell T."/>
            <person name="Martin R."/>
            <person name="McLaughlin D.J."/>
            <person name="Morgenstern I."/>
            <person name="Morin E."/>
            <person name="Murat C."/>
            <person name="Nagy L.G."/>
            <person name="Nolan M."/>
            <person name="Ohm R.A."/>
            <person name="Patyshakuliyeva A."/>
            <person name="Rokas A."/>
            <person name="Ruiz-Duenas F.J."/>
            <person name="Sabat G."/>
            <person name="Salamov A."/>
            <person name="Samejima M."/>
            <person name="Schmutz J."/>
            <person name="Slot J.C."/>
            <person name="St John F."/>
            <person name="Stenlid J."/>
            <person name="Sun H."/>
            <person name="Sun S."/>
            <person name="Syed K."/>
            <person name="Tsang A."/>
            <person name="Wiebenga A."/>
            <person name="Young D."/>
            <person name="Pisabarro A."/>
            <person name="Eastwood D.C."/>
            <person name="Martin F."/>
            <person name="Cullen D."/>
            <person name="Grigoriev I.V."/>
            <person name="Hibbett D.S."/>
        </authorList>
    </citation>
    <scope>NUCLEOTIDE SEQUENCE [LARGE SCALE GENOMIC DNA]</scope>
    <source>
        <strain evidence="12 13">ATCC 11539</strain>
    </source>
</reference>
<dbReference type="Pfam" id="PF01485">
    <property type="entry name" value="IBR"/>
    <property type="match status" value="1"/>
</dbReference>
<keyword evidence="4" id="KW-0479">Metal-binding</keyword>
<dbReference type="GO" id="GO:0008270">
    <property type="term" value="F:zinc ion binding"/>
    <property type="evidence" value="ECO:0007669"/>
    <property type="project" value="UniProtKB-KW"/>
</dbReference>
<evidence type="ECO:0000256" key="2">
    <source>
        <dbReference type="ARBA" id="ARBA00012251"/>
    </source>
</evidence>
<dbReference type="PANTHER" id="PTHR11685">
    <property type="entry name" value="RBR FAMILY RING FINGER AND IBR DOMAIN-CONTAINING"/>
    <property type="match status" value="1"/>
</dbReference>
<keyword evidence="3" id="KW-0808">Transferase</keyword>
<evidence type="ECO:0000256" key="3">
    <source>
        <dbReference type="ARBA" id="ARBA00022679"/>
    </source>
</evidence>
<dbReference type="FunFam" id="3.30.40.10:FF:000019">
    <property type="entry name" value="RBR-type E3 ubiquitin transferase"/>
    <property type="match status" value="1"/>
</dbReference>
<accession>S7QHE9</accession>
<dbReference type="InterPro" id="IPR031127">
    <property type="entry name" value="E3_UB_ligase_RBR"/>
</dbReference>
<keyword evidence="13" id="KW-1185">Reference proteome</keyword>
<dbReference type="Proteomes" id="UP000030669">
    <property type="component" value="Unassembled WGS sequence"/>
</dbReference>
<comment type="catalytic activity">
    <reaction evidence="1">
        <text>[E2 ubiquitin-conjugating enzyme]-S-ubiquitinyl-L-cysteine + [acceptor protein]-L-lysine = [E2 ubiquitin-conjugating enzyme]-L-cysteine + [acceptor protein]-N(6)-ubiquitinyl-L-lysine.</text>
        <dbReference type="EC" id="2.3.2.31"/>
    </reaction>
</comment>
<dbReference type="Gene3D" id="1.20.120.1750">
    <property type="match status" value="2"/>
</dbReference>
<dbReference type="Pfam" id="PF21235">
    <property type="entry name" value="UBA_ARI1"/>
    <property type="match status" value="1"/>
</dbReference>
<dbReference type="AlphaFoldDB" id="S7QHE9"/>
<proteinExistence type="predicted"/>
<evidence type="ECO:0000259" key="10">
    <source>
        <dbReference type="PROSITE" id="PS50089"/>
    </source>
</evidence>
<dbReference type="CDD" id="cd20346">
    <property type="entry name" value="BRcat_RBR_ANKIB1"/>
    <property type="match status" value="1"/>
</dbReference>
<dbReference type="PROSITE" id="PS51873">
    <property type="entry name" value="TRIAD"/>
    <property type="match status" value="1"/>
</dbReference>
<dbReference type="InterPro" id="IPR045840">
    <property type="entry name" value="Ariadne"/>
</dbReference>
<dbReference type="KEGG" id="gtr:GLOTRDRAFT_115002"/>
<dbReference type="EMBL" id="KB469298">
    <property type="protein sequence ID" value="EPQ58678.1"/>
    <property type="molecule type" value="Genomic_DNA"/>
</dbReference>